<proteinExistence type="predicted"/>
<feature type="non-terminal residue" evidence="1">
    <location>
        <position position="114"/>
    </location>
</feature>
<gene>
    <name evidence="1" type="ORF">E2A64_17755</name>
</gene>
<evidence type="ECO:0000313" key="1">
    <source>
        <dbReference type="EMBL" id="TDH33697.1"/>
    </source>
</evidence>
<dbReference type="Proteomes" id="UP000295131">
    <property type="component" value="Unassembled WGS sequence"/>
</dbReference>
<sequence>ADSPAAFVEWAAGNATEVAELNTFGTLTLGADGGWTYVLDNTLAATQALTAGDVKTYTLDYTMRDADGDTSDATLTITITGADDSASVGVANADATVYEAGLSPDGSNAGDGSD</sequence>
<feature type="non-terminal residue" evidence="1">
    <location>
        <position position="1"/>
    </location>
</feature>
<evidence type="ECO:0008006" key="3">
    <source>
        <dbReference type="Google" id="ProtNLM"/>
    </source>
</evidence>
<dbReference type="OrthoDB" id="8335338at2"/>
<dbReference type="NCBIfam" id="TIGR01965">
    <property type="entry name" value="VCBS_repeat"/>
    <property type="match status" value="1"/>
</dbReference>
<accession>A0A4V3A6S4</accession>
<dbReference type="InterPro" id="IPR010221">
    <property type="entry name" value="VCBS_dom"/>
</dbReference>
<dbReference type="EMBL" id="SMSI01000015">
    <property type="protein sequence ID" value="TDH33697.1"/>
    <property type="molecule type" value="Genomic_DNA"/>
</dbReference>
<dbReference type="Gene3D" id="2.60.40.10">
    <property type="entry name" value="Immunoglobulins"/>
    <property type="match status" value="1"/>
</dbReference>
<organism evidence="1 2">
    <name type="scientific">Pseudohoeflea suaedae</name>
    <dbReference type="NCBI Taxonomy" id="877384"/>
    <lineage>
        <taxon>Bacteria</taxon>
        <taxon>Pseudomonadati</taxon>
        <taxon>Pseudomonadota</taxon>
        <taxon>Alphaproteobacteria</taxon>
        <taxon>Hyphomicrobiales</taxon>
        <taxon>Rhizobiaceae</taxon>
        <taxon>Pseudohoeflea</taxon>
    </lineage>
</organism>
<reference evidence="1 2" key="1">
    <citation type="journal article" date="2013" name="Int. J. Syst. Evol. Microbiol.">
        <title>Hoeflea suaedae sp. nov., an endophytic bacterium isolated from the root of the halophyte Suaeda maritima.</title>
        <authorList>
            <person name="Chung E.J."/>
            <person name="Park J.A."/>
            <person name="Pramanik P."/>
            <person name="Bibi F."/>
            <person name="Jeon C.O."/>
            <person name="Chung Y.R."/>
        </authorList>
    </citation>
    <scope>NUCLEOTIDE SEQUENCE [LARGE SCALE GENOMIC DNA]</scope>
    <source>
        <strain evidence="1 2">YC6898</strain>
    </source>
</reference>
<comment type="caution">
    <text evidence="1">The sequence shown here is derived from an EMBL/GenBank/DDBJ whole genome shotgun (WGS) entry which is preliminary data.</text>
</comment>
<dbReference type="AlphaFoldDB" id="A0A4V3A6S4"/>
<protein>
    <recommendedName>
        <fullName evidence="3">RapA2 cadherin-like domain-containing protein</fullName>
    </recommendedName>
</protein>
<dbReference type="InterPro" id="IPR013783">
    <property type="entry name" value="Ig-like_fold"/>
</dbReference>
<evidence type="ECO:0000313" key="2">
    <source>
        <dbReference type="Proteomes" id="UP000295131"/>
    </source>
</evidence>
<dbReference type="Pfam" id="PF17963">
    <property type="entry name" value="Big_9"/>
    <property type="match status" value="1"/>
</dbReference>
<keyword evidence="2" id="KW-1185">Reference proteome</keyword>
<name>A0A4V3A6S4_9HYPH</name>
<dbReference type="RefSeq" id="WP_133285869.1">
    <property type="nucleotide sequence ID" value="NZ_SMSI01000015.1"/>
</dbReference>